<dbReference type="Proteomes" id="UP001151516">
    <property type="component" value="Unassembled WGS sequence"/>
</dbReference>
<evidence type="ECO:0000256" key="1">
    <source>
        <dbReference type="ARBA" id="ARBA00004418"/>
    </source>
</evidence>
<protein>
    <recommendedName>
        <fullName evidence="4">Ca3427-like PBP 2 domain-containing protein</fullName>
    </recommendedName>
</protein>
<comment type="caution">
    <text evidence="5">The sequence shown here is derived from an EMBL/GenBank/DDBJ whole genome shotgun (WGS) entry which is preliminary data.</text>
</comment>
<reference evidence="5" key="1">
    <citation type="submission" date="2022-07" db="EMBL/GenBank/DDBJ databases">
        <title>Phylogenomic reconstructions and comparative analyses of Kickxellomycotina fungi.</title>
        <authorList>
            <person name="Reynolds N.K."/>
            <person name="Stajich J.E."/>
            <person name="Barry K."/>
            <person name="Grigoriev I.V."/>
            <person name="Crous P."/>
            <person name="Smith M.E."/>
        </authorList>
    </citation>
    <scope>NUCLEOTIDE SEQUENCE</scope>
    <source>
        <strain evidence="5">CBS 109367</strain>
    </source>
</reference>
<keyword evidence="3" id="KW-0732">Signal</keyword>
<feature type="domain" description="Ca3427-like PBP 2" evidence="4">
    <location>
        <begin position="58"/>
        <end position="137"/>
    </location>
</feature>
<evidence type="ECO:0000259" key="4">
    <source>
        <dbReference type="Pfam" id="PF22384"/>
    </source>
</evidence>
<accession>A0A9W8L694</accession>
<dbReference type="EMBL" id="JANBTX010000023">
    <property type="protein sequence ID" value="KAJ2689559.1"/>
    <property type="molecule type" value="Genomic_DNA"/>
</dbReference>
<name>A0A9W8L694_9FUNG</name>
<evidence type="ECO:0000313" key="6">
    <source>
        <dbReference type="Proteomes" id="UP001151516"/>
    </source>
</evidence>
<sequence>MIKKLVSGELDVAICVTEGLVAGISNTKEADIRLFGTYVDSPLPWAASVNTKSPFGSLDDLAFGATFGISREGSGSQVMAKFAASQYEWKEPPKFKILGDVNGLVAGVQSGEVDAFLWERTTMNRHYAQDKVRYLGTVKAPWPAFSFGARKEYIENNRALVGQLLRTIGENARAFLGDENDQIREEYVCGGLGYSLEDYRQWMGYVAYNFGGQVDRRKVEAVVKTLVKAGAMESCDAVADIILEP</sequence>
<dbReference type="SUPFAM" id="SSF53850">
    <property type="entry name" value="Periplasmic binding protein-like II"/>
    <property type="match status" value="1"/>
</dbReference>
<evidence type="ECO:0000313" key="5">
    <source>
        <dbReference type="EMBL" id="KAJ2689559.1"/>
    </source>
</evidence>
<keyword evidence="6" id="KW-1185">Reference proteome</keyword>
<dbReference type="PANTHER" id="PTHR30024:SF47">
    <property type="entry name" value="TAURINE-BINDING PERIPLASMIC PROTEIN"/>
    <property type="match status" value="1"/>
</dbReference>
<comment type="subcellular location">
    <subcellularLocation>
        <location evidence="1">Periplasm</location>
    </subcellularLocation>
</comment>
<dbReference type="InterPro" id="IPR054364">
    <property type="entry name" value="Ca3427-like_PBP2"/>
</dbReference>
<evidence type="ECO:0000256" key="2">
    <source>
        <dbReference type="ARBA" id="ARBA00010742"/>
    </source>
</evidence>
<organism evidence="5 6">
    <name type="scientific">Coemansia spiralis</name>
    <dbReference type="NCBI Taxonomy" id="417178"/>
    <lineage>
        <taxon>Eukaryota</taxon>
        <taxon>Fungi</taxon>
        <taxon>Fungi incertae sedis</taxon>
        <taxon>Zoopagomycota</taxon>
        <taxon>Kickxellomycotina</taxon>
        <taxon>Kickxellomycetes</taxon>
        <taxon>Kickxellales</taxon>
        <taxon>Kickxellaceae</taxon>
        <taxon>Coemansia</taxon>
    </lineage>
</organism>
<dbReference type="OrthoDB" id="1363at2759"/>
<dbReference type="Pfam" id="PF22384">
    <property type="entry name" value="PBP2_Ca3427_like"/>
    <property type="match status" value="1"/>
</dbReference>
<proteinExistence type="inferred from homology"/>
<dbReference type="AlphaFoldDB" id="A0A9W8L694"/>
<evidence type="ECO:0000256" key="3">
    <source>
        <dbReference type="ARBA" id="ARBA00022729"/>
    </source>
</evidence>
<dbReference type="GO" id="GO:0042597">
    <property type="term" value="C:periplasmic space"/>
    <property type="evidence" value="ECO:0007669"/>
    <property type="project" value="UniProtKB-SubCell"/>
</dbReference>
<dbReference type="Gene3D" id="3.40.190.10">
    <property type="entry name" value="Periplasmic binding protein-like II"/>
    <property type="match status" value="2"/>
</dbReference>
<comment type="similarity">
    <text evidence="2">Belongs to the bacterial solute-binding protein SsuA/TauA family.</text>
</comment>
<dbReference type="PANTHER" id="PTHR30024">
    <property type="entry name" value="ALIPHATIC SULFONATES-BINDING PROTEIN-RELATED"/>
    <property type="match status" value="1"/>
</dbReference>
<gene>
    <name evidence="5" type="ORF">IWW39_001363</name>
</gene>